<dbReference type="Proteomes" id="UP001198612">
    <property type="component" value="Unassembled WGS sequence"/>
</dbReference>
<comment type="caution">
    <text evidence="1">The sequence shown here is derived from an EMBL/GenBank/DDBJ whole genome shotgun (WGS) entry which is preliminary data.</text>
</comment>
<sequence length="121" mass="12751">MADTAGGNPGMNKLARVLQQRIKETMEDGIGDIEPDFGVIGKDGSLTTNMFPIPIPKGEYYLGRLVSGLKINISGGSHGGHNSGNGSHEHSVTLPKVKAGDTVLVTWVKNTPVVVDVVKKS</sequence>
<evidence type="ECO:0000313" key="2">
    <source>
        <dbReference type="Proteomes" id="UP001198612"/>
    </source>
</evidence>
<accession>A0AAW4W2W6</accession>
<protein>
    <recommendedName>
        <fullName evidence="3">DUF2577 domain-containing protein</fullName>
    </recommendedName>
</protein>
<evidence type="ECO:0000313" key="1">
    <source>
        <dbReference type="EMBL" id="MCC2226306.1"/>
    </source>
</evidence>
<reference evidence="1 2" key="1">
    <citation type="submission" date="2021-10" db="EMBL/GenBank/DDBJ databases">
        <title>Anaerobic single-cell dispensing facilitates the cultivation of human gut bacteria.</title>
        <authorList>
            <person name="Afrizal A."/>
        </authorList>
    </citation>
    <scope>NUCLEOTIDE SEQUENCE [LARGE SCALE GENOMIC DNA]</scope>
    <source>
        <strain evidence="1 2">CLA-AA-H217</strain>
    </source>
</reference>
<proteinExistence type="predicted"/>
<keyword evidence="2" id="KW-1185">Reference proteome</keyword>
<gene>
    <name evidence="1" type="ORF">LKD40_00515</name>
</gene>
<dbReference type="RefSeq" id="WP_173735132.1">
    <property type="nucleotide sequence ID" value="NZ_JAJEQQ010000001.1"/>
</dbReference>
<dbReference type="AlphaFoldDB" id="A0AAW4W2W6"/>
<name>A0AAW4W2W6_9FIRM</name>
<dbReference type="EMBL" id="JAJEQQ010000001">
    <property type="protein sequence ID" value="MCC2226306.1"/>
    <property type="molecule type" value="Genomic_DNA"/>
</dbReference>
<organism evidence="1 2">
    <name type="scientific">Blautia fusiformis</name>
    <dbReference type="NCBI Taxonomy" id="2881264"/>
    <lineage>
        <taxon>Bacteria</taxon>
        <taxon>Bacillati</taxon>
        <taxon>Bacillota</taxon>
        <taxon>Clostridia</taxon>
        <taxon>Lachnospirales</taxon>
        <taxon>Lachnospiraceae</taxon>
        <taxon>Blautia</taxon>
    </lineage>
</organism>
<evidence type="ECO:0008006" key="3">
    <source>
        <dbReference type="Google" id="ProtNLM"/>
    </source>
</evidence>